<keyword evidence="3" id="KW-0238">DNA-binding</keyword>
<evidence type="ECO:0000256" key="2">
    <source>
        <dbReference type="ARBA" id="ARBA00022908"/>
    </source>
</evidence>
<dbReference type="InterPro" id="IPR011010">
    <property type="entry name" value="DNA_brk_join_enz"/>
</dbReference>
<dbReference type="GO" id="GO:0003677">
    <property type="term" value="F:DNA binding"/>
    <property type="evidence" value="ECO:0007669"/>
    <property type="project" value="UniProtKB-KW"/>
</dbReference>
<dbReference type="SUPFAM" id="SSF56349">
    <property type="entry name" value="DNA breaking-rejoining enzymes"/>
    <property type="match status" value="1"/>
</dbReference>
<dbReference type="AlphaFoldDB" id="A0A7G3G7Z4"/>
<dbReference type="PANTHER" id="PTHR30629">
    <property type="entry name" value="PROPHAGE INTEGRASE"/>
    <property type="match status" value="1"/>
</dbReference>
<evidence type="ECO:0000256" key="4">
    <source>
        <dbReference type="ARBA" id="ARBA00023172"/>
    </source>
</evidence>
<dbReference type="Pfam" id="PF00589">
    <property type="entry name" value="Phage_integrase"/>
    <property type="match status" value="1"/>
</dbReference>
<comment type="similarity">
    <text evidence="1">Belongs to the 'phage' integrase family.</text>
</comment>
<dbReference type="InterPro" id="IPR050808">
    <property type="entry name" value="Phage_Integrase"/>
</dbReference>
<feature type="domain" description="Tyr recombinase" evidence="5">
    <location>
        <begin position="183"/>
        <end position="370"/>
    </location>
</feature>
<evidence type="ECO:0000313" key="7">
    <source>
        <dbReference type="Proteomes" id="UP000515917"/>
    </source>
</evidence>
<dbReference type="InterPro" id="IPR010998">
    <property type="entry name" value="Integrase_recombinase_N"/>
</dbReference>
<gene>
    <name evidence="6" type="ORF">C1H71_08525</name>
</gene>
<keyword evidence="4" id="KW-0233">DNA recombination</keyword>
<evidence type="ECO:0000259" key="5">
    <source>
        <dbReference type="PROSITE" id="PS51898"/>
    </source>
</evidence>
<keyword evidence="7" id="KW-1185">Reference proteome</keyword>
<evidence type="ECO:0000256" key="3">
    <source>
        <dbReference type="ARBA" id="ARBA00023125"/>
    </source>
</evidence>
<sequence length="381" mass="44009">MARHRTTNRGLTNSRIYIKRKRYYLFTADYTISPIDGKARQWHSLCLVADGEASARELAQRVIKHNTQQDEEGDFISHFKKYSSSFFKKREQEAPKDPPRLRMHQTANKNFKSVFNTIEQAFKTFDLVDVLPVDIATFVDQWEGQRMAQIYQSRLSDFFKWTCRKGYRADNPCREITVAKPKKRSRYITDDEFNTIKDALLLGQDGLETRNGKMVQCYVDLCFLLYQRTTEIRLLRWDQITDKGILFTPTKTEKSSGAKVLVPMSPVVQDVLERAKKAYPERSQKSDYVIHTYDLKPYSTGGMASAWRRAAQRAGVTDATLKDLRAKAMTDAKRDGYTVKQISIGGAHTGEEMTKGYIKLRETPVSEVVMKLPRKTDEKHN</sequence>
<proteinExistence type="inferred from homology"/>
<name>A0A7G3G7Z4_9NEIS</name>
<dbReference type="PROSITE" id="PS51898">
    <property type="entry name" value="TYR_RECOMBINASE"/>
    <property type="match status" value="1"/>
</dbReference>
<dbReference type="GO" id="GO:0015074">
    <property type="term" value="P:DNA integration"/>
    <property type="evidence" value="ECO:0007669"/>
    <property type="project" value="UniProtKB-KW"/>
</dbReference>
<organism evidence="6 7">
    <name type="scientific">Iodobacter fluviatilis</name>
    <dbReference type="NCBI Taxonomy" id="537"/>
    <lineage>
        <taxon>Bacteria</taxon>
        <taxon>Pseudomonadati</taxon>
        <taxon>Pseudomonadota</taxon>
        <taxon>Betaproteobacteria</taxon>
        <taxon>Neisseriales</taxon>
        <taxon>Chitinibacteraceae</taxon>
        <taxon>Iodobacter</taxon>
    </lineage>
</organism>
<dbReference type="Proteomes" id="UP000515917">
    <property type="component" value="Chromosome"/>
</dbReference>
<accession>A0A7G3G7Z4</accession>
<dbReference type="Gene3D" id="1.10.150.130">
    <property type="match status" value="1"/>
</dbReference>
<dbReference type="InterPro" id="IPR013762">
    <property type="entry name" value="Integrase-like_cat_sf"/>
</dbReference>
<dbReference type="RefSeq" id="WP_130106158.1">
    <property type="nucleotide sequence ID" value="NZ_CP025781.1"/>
</dbReference>
<dbReference type="KEGG" id="ifl:C1H71_08525"/>
<dbReference type="InterPro" id="IPR002104">
    <property type="entry name" value="Integrase_catalytic"/>
</dbReference>
<dbReference type="PANTHER" id="PTHR30629:SF2">
    <property type="entry name" value="PROPHAGE INTEGRASE INTS-RELATED"/>
    <property type="match status" value="1"/>
</dbReference>
<dbReference type="EMBL" id="CP025781">
    <property type="protein sequence ID" value="QBC43580.1"/>
    <property type="molecule type" value="Genomic_DNA"/>
</dbReference>
<keyword evidence="2" id="KW-0229">DNA integration</keyword>
<protein>
    <recommendedName>
        <fullName evidence="5">Tyr recombinase domain-containing protein</fullName>
    </recommendedName>
</protein>
<evidence type="ECO:0000256" key="1">
    <source>
        <dbReference type="ARBA" id="ARBA00008857"/>
    </source>
</evidence>
<reference evidence="6 7" key="1">
    <citation type="submission" date="2018-01" db="EMBL/GenBank/DDBJ databases">
        <title>Genome sequence of Iodobacter sp. strain PCH194 isolated from Indian Trans-Himalaya.</title>
        <authorList>
            <person name="Kumar V."/>
            <person name="Thakur V."/>
            <person name="Kumar S."/>
            <person name="Singh D."/>
        </authorList>
    </citation>
    <scope>NUCLEOTIDE SEQUENCE [LARGE SCALE GENOMIC DNA]</scope>
    <source>
        <strain evidence="6 7">PCH194</strain>
    </source>
</reference>
<evidence type="ECO:0000313" key="6">
    <source>
        <dbReference type="EMBL" id="QBC43580.1"/>
    </source>
</evidence>
<dbReference type="Gene3D" id="1.10.443.10">
    <property type="entry name" value="Intergrase catalytic core"/>
    <property type="match status" value="1"/>
</dbReference>
<dbReference type="GO" id="GO:0006310">
    <property type="term" value="P:DNA recombination"/>
    <property type="evidence" value="ECO:0007669"/>
    <property type="project" value="UniProtKB-KW"/>
</dbReference>